<feature type="repeat" description="PPR" evidence="3">
    <location>
        <begin position="91"/>
        <end position="125"/>
    </location>
</feature>
<comment type="caution">
    <text evidence="4">The sequence shown here is derived from an EMBL/GenBank/DDBJ whole genome shotgun (WGS) entry which is preliminary data.</text>
</comment>
<organism evidence="4 5">
    <name type="scientific">Coptis chinensis</name>
    <dbReference type="NCBI Taxonomy" id="261450"/>
    <lineage>
        <taxon>Eukaryota</taxon>
        <taxon>Viridiplantae</taxon>
        <taxon>Streptophyta</taxon>
        <taxon>Embryophyta</taxon>
        <taxon>Tracheophyta</taxon>
        <taxon>Spermatophyta</taxon>
        <taxon>Magnoliopsida</taxon>
        <taxon>Ranunculales</taxon>
        <taxon>Ranunculaceae</taxon>
        <taxon>Coptidoideae</taxon>
        <taxon>Coptis</taxon>
    </lineage>
</organism>
<dbReference type="Proteomes" id="UP000631114">
    <property type="component" value="Unassembled WGS sequence"/>
</dbReference>
<dbReference type="Gene3D" id="1.25.40.10">
    <property type="entry name" value="Tetratricopeptide repeat domain"/>
    <property type="match status" value="1"/>
</dbReference>
<evidence type="ECO:0000256" key="2">
    <source>
        <dbReference type="ARBA" id="ARBA00022737"/>
    </source>
</evidence>
<sequence>MFFDMESTELACLRRERGKENREMIKNPHTTGRRGSASTVEEMSIEVMEKASCPKDIKTWTILISSYGKVKLIGKTLMLFERMRKCGCEPDGTLYEVIVYALCNAGKGDIAMEVYKEIVCKNIEVDMNLYKVLMNCLSRSGNILDVRLVGEDMMNVSQVPQ</sequence>
<dbReference type="NCBIfam" id="TIGR00756">
    <property type="entry name" value="PPR"/>
    <property type="match status" value="2"/>
</dbReference>
<evidence type="ECO:0008006" key="6">
    <source>
        <dbReference type="Google" id="ProtNLM"/>
    </source>
</evidence>
<dbReference type="PANTHER" id="PTHR47447:SF28">
    <property type="entry name" value="PENTACOTRIPEPTIDE-REPEAT REGION OF PRORP DOMAIN-CONTAINING PROTEIN"/>
    <property type="match status" value="1"/>
</dbReference>
<proteinExistence type="inferred from homology"/>
<dbReference type="AlphaFoldDB" id="A0A835IDJ6"/>
<dbReference type="Pfam" id="PF13041">
    <property type="entry name" value="PPR_2"/>
    <property type="match status" value="1"/>
</dbReference>
<dbReference type="InterPro" id="IPR011990">
    <property type="entry name" value="TPR-like_helical_dom_sf"/>
</dbReference>
<evidence type="ECO:0000256" key="1">
    <source>
        <dbReference type="ARBA" id="ARBA00007626"/>
    </source>
</evidence>
<gene>
    <name evidence="4" type="ORF">IFM89_022279</name>
</gene>
<feature type="repeat" description="PPR" evidence="3">
    <location>
        <begin position="56"/>
        <end position="90"/>
    </location>
</feature>
<dbReference type="EMBL" id="JADFTS010000003">
    <property type="protein sequence ID" value="KAF9615179.1"/>
    <property type="molecule type" value="Genomic_DNA"/>
</dbReference>
<comment type="similarity">
    <text evidence="1">Belongs to the PPR family. P subfamily.</text>
</comment>
<protein>
    <recommendedName>
        <fullName evidence="6">Pentatricopeptide repeat-containing protein</fullName>
    </recommendedName>
</protein>
<reference evidence="4 5" key="1">
    <citation type="submission" date="2020-10" db="EMBL/GenBank/DDBJ databases">
        <title>The Coptis chinensis genome and diversification of protoberbering-type alkaloids.</title>
        <authorList>
            <person name="Wang B."/>
            <person name="Shu S."/>
            <person name="Song C."/>
            <person name="Liu Y."/>
        </authorList>
    </citation>
    <scope>NUCLEOTIDE SEQUENCE [LARGE SCALE GENOMIC DNA]</scope>
    <source>
        <strain evidence="4">HL-2020</strain>
        <tissue evidence="4">Leaf</tissue>
    </source>
</reference>
<accession>A0A835IDJ6</accession>
<dbReference type="InterPro" id="IPR002885">
    <property type="entry name" value="PPR_rpt"/>
</dbReference>
<keyword evidence="5" id="KW-1185">Reference proteome</keyword>
<evidence type="ECO:0000313" key="5">
    <source>
        <dbReference type="Proteomes" id="UP000631114"/>
    </source>
</evidence>
<dbReference type="PROSITE" id="PS51375">
    <property type="entry name" value="PPR"/>
    <property type="match status" value="2"/>
</dbReference>
<evidence type="ECO:0000256" key="3">
    <source>
        <dbReference type="PROSITE-ProRule" id="PRU00708"/>
    </source>
</evidence>
<keyword evidence="2" id="KW-0677">Repeat</keyword>
<name>A0A835IDJ6_9MAGN</name>
<dbReference type="PANTHER" id="PTHR47447">
    <property type="entry name" value="OS03G0856100 PROTEIN"/>
    <property type="match status" value="1"/>
</dbReference>
<evidence type="ECO:0000313" key="4">
    <source>
        <dbReference type="EMBL" id="KAF9615179.1"/>
    </source>
</evidence>
<dbReference type="OrthoDB" id="185373at2759"/>